<proteinExistence type="predicted"/>
<dbReference type="Gene3D" id="1.10.3230.30">
    <property type="entry name" value="Phage gp6-like head-tail connector protein"/>
    <property type="match status" value="1"/>
</dbReference>
<evidence type="ECO:0008006" key="3">
    <source>
        <dbReference type="Google" id="ProtNLM"/>
    </source>
</evidence>
<dbReference type="Proteomes" id="UP000078428">
    <property type="component" value="Unassembled WGS sequence"/>
</dbReference>
<evidence type="ECO:0000313" key="1">
    <source>
        <dbReference type="EMBL" id="OAN53891.1"/>
    </source>
</evidence>
<dbReference type="OrthoDB" id="8452228at2"/>
<sequence>MPIPVLVTAPTVEPITLGEAKAHLRVDGSDDDTLISSLIAAARRHVEDLTGRALITQSWQLSWDDRFPDDFRLPKGRLQAVDGITYVDGSGATITLDQAAYVVDAESEPGRVTPAWGASWPATRCQPVAVTVDWTCGYGDAAGDVPAPIRAAMLLLIGTLYRDRETVNIGNVVNDLPTFGLLLSPYRLWSFG</sequence>
<dbReference type="NCBIfam" id="TIGR01560">
    <property type="entry name" value="put_DNA_pack"/>
    <property type="match status" value="1"/>
</dbReference>
<dbReference type="InterPro" id="IPR021146">
    <property type="entry name" value="Phage_gp6-like_head-tail"/>
</dbReference>
<dbReference type="AlphaFoldDB" id="A0A178MV73"/>
<dbReference type="InterPro" id="IPR006450">
    <property type="entry name" value="Phage_HK97_gp6-like"/>
</dbReference>
<dbReference type="InterPro" id="IPR011738">
    <property type="entry name" value="Phage_CHP"/>
</dbReference>
<gene>
    <name evidence="1" type="ORF">A6A04_13445</name>
</gene>
<reference evidence="1 2" key="1">
    <citation type="submission" date="2016-04" db="EMBL/GenBank/DDBJ databases">
        <title>Draft genome sequence of freshwater magnetotactic bacteria Magnetospirillum marisnigri SP-1 and Magnetospirillum moscoviense BB-1.</title>
        <authorList>
            <person name="Koziaeva V."/>
            <person name="Dziuba M.V."/>
            <person name="Ivanov T.M."/>
            <person name="Kuznetsov B."/>
            <person name="Grouzdev D.S."/>
        </authorList>
    </citation>
    <scope>NUCLEOTIDE SEQUENCE [LARGE SCALE GENOMIC DNA]</scope>
    <source>
        <strain evidence="1 2">SP-1</strain>
    </source>
</reference>
<dbReference type="CDD" id="cd08054">
    <property type="entry name" value="gp6"/>
    <property type="match status" value="1"/>
</dbReference>
<dbReference type="Pfam" id="PF05135">
    <property type="entry name" value="Phage_connect_1"/>
    <property type="match status" value="1"/>
</dbReference>
<protein>
    <recommendedName>
        <fullName evidence="3">PhiE125 gp8 family phage protein</fullName>
    </recommendedName>
</protein>
<dbReference type="RefSeq" id="WP_068489933.1">
    <property type="nucleotide sequence ID" value="NZ_LWQT01000038.1"/>
</dbReference>
<evidence type="ECO:0000313" key="2">
    <source>
        <dbReference type="Proteomes" id="UP000078428"/>
    </source>
</evidence>
<organism evidence="1 2">
    <name type="scientific">Paramagnetospirillum marisnigri</name>
    <dbReference type="NCBI Taxonomy" id="1285242"/>
    <lineage>
        <taxon>Bacteria</taxon>
        <taxon>Pseudomonadati</taxon>
        <taxon>Pseudomonadota</taxon>
        <taxon>Alphaproteobacteria</taxon>
        <taxon>Rhodospirillales</taxon>
        <taxon>Magnetospirillaceae</taxon>
        <taxon>Paramagnetospirillum</taxon>
    </lineage>
</organism>
<dbReference type="NCBIfam" id="TIGR02215">
    <property type="entry name" value="phage_chp_gp8"/>
    <property type="match status" value="1"/>
</dbReference>
<comment type="caution">
    <text evidence="1">The sequence shown here is derived from an EMBL/GenBank/DDBJ whole genome shotgun (WGS) entry which is preliminary data.</text>
</comment>
<name>A0A178MV73_9PROT</name>
<dbReference type="STRING" id="1285242.A6A04_13445"/>
<accession>A0A178MV73</accession>
<dbReference type="EMBL" id="LWQT01000038">
    <property type="protein sequence ID" value="OAN53891.1"/>
    <property type="molecule type" value="Genomic_DNA"/>
</dbReference>
<keyword evidence="2" id="KW-1185">Reference proteome</keyword>